<reference evidence="3 4" key="1">
    <citation type="submission" date="2024-11" db="EMBL/GenBank/DDBJ databases">
        <authorList>
            <person name="Lucas J.A."/>
        </authorList>
    </citation>
    <scope>NUCLEOTIDE SEQUENCE [LARGE SCALE GENOMIC DNA]</scope>
    <source>
        <strain evidence="3 4">Z 5.4</strain>
    </source>
</reference>
<dbReference type="PANTHER" id="PTHR33055:SF15">
    <property type="entry name" value="TRANSPOSASE-RELATED"/>
    <property type="match status" value="1"/>
</dbReference>
<accession>A0ABW8RJS0</accession>
<dbReference type="NCBIfam" id="NF033542">
    <property type="entry name" value="transpos_IS110"/>
    <property type="match status" value="1"/>
</dbReference>
<dbReference type="EMBL" id="JBJHQH010000017">
    <property type="protein sequence ID" value="MFK9093754.1"/>
    <property type="molecule type" value="Genomic_DNA"/>
</dbReference>
<evidence type="ECO:0000313" key="4">
    <source>
        <dbReference type="Proteomes" id="UP001623041"/>
    </source>
</evidence>
<evidence type="ECO:0000259" key="2">
    <source>
        <dbReference type="Pfam" id="PF02371"/>
    </source>
</evidence>
<feature type="domain" description="Transposase IS116/IS110/IS902 C-terminal" evidence="2">
    <location>
        <begin position="249"/>
        <end position="329"/>
    </location>
</feature>
<gene>
    <name evidence="3" type="ORF">ACJEBI_20010</name>
</gene>
<dbReference type="RefSeq" id="WP_406582255.1">
    <property type="nucleotide sequence ID" value="NZ_JBJHQH010000017.1"/>
</dbReference>
<dbReference type="Proteomes" id="UP001623041">
    <property type="component" value="Unassembled WGS sequence"/>
</dbReference>
<dbReference type="Pfam" id="PF01548">
    <property type="entry name" value="DEDD_Tnp_IS110"/>
    <property type="match status" value="1"/>
</dbReference>
<dbReference type="Pfam" id="PF02371">
    <property type="entry name" value="Transposase_20"/>
    <property type="match status" value="1"/>
</dbReference>
<name>A0ABW8RJS0_9BACI</name>
<evidence type="ECO:0000259" key="1">
    <source>
        <dbReference type="Pfam" id="PF01548"/>
    </source>
</evidence>
<feature type="domain" description="Transposase IS110-like N-terminal" evidence="1">
    <location>
        <begin position="9"/>
        <end position="152"/>
    </location>
</feature>
<dbReference type="InterPro" id="IPR002525">
    <property type="entry name" value="Transp_IS110-like_N"/>
</dbReference>
<sequence>MDVIIERACGLDVHKDNITACIMTSEGKEVQTFSTKTVFLLKLLDWIKEKNCTHVAMESTSVYWKPIVNLLESEGIEFLVVNAQHMKALPGRKTDVKDAEWIAQLLRHGLLKASFIPDRNQRELRELVRYRRSIIEERARQHNRIQKVLEGANIKLGSVVSDIMGVSSKDMLRAIADGEDDPEKLANFARRTMKKKKEELELALQGYVNPHQRLMLKTILTHIDFLTEQIEMLDQEIAQRVSTYQEDIERLDSIPGIATRMAEQIIAEIGTDVGNQFPTAAHLCSWAALVPGHNERAGKRKSSRSKKGNKYLRSALTEAAQSVRGSKNYLGALYRRTAGRKGKKKAASVVAHAMLRIAYYLLTRKEMYVDLGEDYFDKQRQVSIVRHSVRRLENLGYNVTITEAS</sequence>
<comment type="caution">
    <text evidence="3">The sequence shown here is derived from an EMBL/GenBank/DDBJ whole genome shotgun (WGS) entry which is preliminary data.</text>
</comment>
<evidence type="ECO:0000313" key="3">
    <source>
        <dbReference type="EMBL" id="MFK9093754.1"/>
    </source>
</evidence>
<dbReference type="InterPro" id="IPR047650">
    <property type="entry name" value="Transpos_IS110"/>
</dbReference>
<keyword evidence="4" id="KW-1185">Reference proteome</keyword>
<organism evidence="3 4">
    <name type="scientific">Bacillus salipaludis</name>
    <dbReference type="NCBI Taxonomy" id="2547811"/>
    <lineage>
        <taxon>Bacteria</taxon>
        <taxon>Bacillati</taxon>
        <taxon>Bacillota</taxon>
        <taxon>Bacilli</taxon>
        <taxon>Bacillales</taxon>
        <taxon>Bacillaceae</taxon>
        <taxon>Bacillus</taxon>
    </lineage>
</organism>
<dbReference type="InterPro" id="IPR003346">
    <property type="entry name" value="Transposase_20"/>
</dbReference>
<proteinExistence type="predicted"/>
<dbReference type="PANTHER" id="PTHR33055">
    <property type="entry name" value="TRANSPOSASE FOR INSERTION SEQUENCE ELEMENT IS1111A"/>
    <property type="match status" value="1"/>
</dbReference>
<protein>
    <submittedName>
        <fullName evidence="3">IS110 family transposase</fullName>
    </submittedName>
</protein>